<gene>
    <name evidence="1" type="ORF">J2804_005682</name>
</gene>
<proteinExistence type="predicted"/>
<name>A0ABU1LZY2_9BURK</name>
<evidence type="ECO:0000313" key="1">
    <source>
        <dbReference type="EMBL" id="MDR6412247.1"/>
    </source>
</evidence>
<reference evidence="1 2" key="1">
    <citation type="submission" date="2023-07" db="EMBL/GenBank/DDBJ databases">
        <title>Sorghum-associated microbial communities from plants grown in Nebraska, USA.</title>
        <authorList>
            <person name="Schachtman D."/>
        </authorList>
    </citation>
    <scope>NUCLEOTIDE SEQUENCE [LARGE SCALE GENOMIC DNA]</scope>
    <source>
        <strain evidence="1 2">DS1316</strain>
    </source>
</reference>
<comment type="caution">
    <text evidence="1">The sequence shown here is derived from an EMBL/GenBank/DDBJ whole genome shotgun (WGS) entry which is preliminary data.</text>
</comment>
<keyword evidence="2" id="KW-1185">Reference proteome</keyword>
<dbReference type="Proteomes" id="UP001264340">
    <property type="component" value="Unassembled WGS sequence"/>
</dbReference>
<dbReference type="EMBL" id="JAVDRP010000016">
    <property type="protein sequence ID" value="MDR6412247.1"/>
    <property type="molecule type" value="Genomic_DNA"/>
</dbReference>
<protein>
    <submittedName>
        <fullName evidence="1">Uncharacterized protein</fullName>
    </submittedName>
</protein>
<evidence type="ECO:0000313" key="2">
    <source>
        <dbReference type="Proteomes" id="UP001264340"/>
    </source>
</evidence>
<organism evidence="1 2">
    <name type="scientific">Paraburkholderia terricola</name>
    <dbReference type="NCBI Taxonomy" id="169427"/>
    <lineage>
        <taxon>Bacteria</taxon>
        <taxon>Pseudomonadati</taxon>
        <taxon>Pseudomonadota</taxon>
        <taxon>Betaproteobacteria</taxon>
        <taxon>Burkholderiales</taxon>
        <taxon>Burkholderiaceae</taxon>
        <taxon>Paraburkholderia</taxon>
    </lineage>
</organism>
<accession>A0ABU1LZY2</accession>
<sequence length="44" mass="5073">MIDASLRVNSNLRLVVEWMVKQIGGFDRRRSELSDKVNALLGER</sequence>
<dbReference type="RefSeq" id="WP_310126066.1">
    <property type="nucleotide sequence ID" value="NZ_JAVDRP010000016.1"/>
</dbReference>